<dbReference type="EMBL" id="GBXM01099943">
    <property type="protein sequence ID" value="JAH08634.1"/>
    <property type="molecule type" value="Transcribed_RNA"/>
</dbReference>
<feature type="transmembrane region" description="Helical" evidence="1">
    <location>
        <begin position="12"/>
        <end position="32"/>
    </location>
</feature>
<keyword evidence="1" id="KW-0812">Transmembrane</keyword>
<protein>
    <submittedName>
        <fullName evidence="2">Uncharacterized protein</fullName>
    </submittedName>
</protein>
<evidence type="ECO:0000256" key="1">
    <source>
        <dbReference type="SAM" id="Phobius"/>
    </source>
</evidence>
<keyword evidence="1" id="KW-0472">Membrane</keyword>
<accession>A0A0E9PVU8</accession>
<evidence type="ECO:0000313" key="2">
    <source>
        <dbReference type="EMBL" id="JAH08634.1"/>
    </source>
</evidence>
<proteinExistence type="predicted"/>
<dbReference type="AlphaFoldDB" id="A0A0E9PVU8"/>
<name>A0A0E9PVU8_ANGAN</name>
<organism evidence="2">
    <name type="scientific">Anguilla anguilla</name>
    <name type="common">European freshwater eel</name>
    <name type="synonym">Muraena anguilla</name>
    <dbReference type="NCBI Taxonomy" id="7936"/>
    <lineage>
        <taxon>Eukaryota</taxon>
        <taxon>Metazoa</taxon>
        <taxon>Chordata</taxon>
        <taxon>Craniata</taxon>
        <taxon>Vertebrata</taxon>
        <taxon>Euteleostomi</taxon>
        <taxon>Actinopterygii</taxon>
        <taxon>Neopterygii</taxon>
        <taxon>Teleostei</taxon>
        <taxon>Anguilliformes</taxon>
        <taxon>Anguillidae</taxon>
        <taxon>Anguilla</taxon>
    </lineage>
</organism>
<keyword evidence="1" id="KW-1133">Transmembrane helix</keyword>
<reference evidence="2" key="1">
    <citation type="submission" date="2014-11" db="EMBL/GenBank/DDBJ databases">
        <authorList>
            <person name="Amaro Gonzalez C."/>
        </authorList>
    </citation>
    <scope>NUCLEOTIDE SEQUENCE</scope>
</reference>
<reference evidence="2" key="2">
    <citation type="journal article" date="2015" name="Fish Shellfish Immunol.">
        <title>Early steps in the European eel (Anguilla anguilla)-Vibrio vulnificus interaction in the gills: Role of the RtxA13 toxin.</title>
        <authorList>
            <person name="Callol A."/>
            <person name="Pajuelo D."/>
            <person name="Ebbesson L."/>
            <person name="Teles M."/>
            <person name="MacKenzie S."/>
            <person name="Amaro C."/>
        </authorList>
    </citation>
    <scope>NUCLEOTIDE SEQUENCE</scope>
</reference>
<sequence length="56" mass="6352">MGGFTGFFVKSVISCSFQILLSSALSLFIFPLSSSYMHVQLLEKKKNPEKKWHANE</sequence>